<reference evidence="1 2" key="1">
    <citation type="submission" date="2022-08" db="EMBL/GenBank/DDBJ databases">
        <title>Myroides zhujiangensis sp. nov., a novel bacterium isolated from sediment in the Pearl River Estuary.</title>
        <authorList>
            <person name="Cui L."/>
        </authorList>
    </citation>
    <scope>NUCLEOTIDE SEQUENCE [LARGE SCALE GENOMIC DNA]</scope>
    <source>
        <strain evidence="1 2">SCSIO 72103</strain>
    </source>
</reference>
<protein>
    <submittedName>
        <fullName evidence="1">DUF3822 family protein</fullName>
    </submittedName>
</protein>
<proteinExistence type="predicted"/>
<dbReference type="Pfam" id="PF12864">
    <property type="entry name" value="DUF3822"/>
    <property type="match status" value="1"/>
</dbReference>
<accession>A0ABY5NPB1</accession>
<sequence length="271" mass="31778">MILIHFMIMLNESFQKLYIQVSLQNFSYCVKNQVSNQVSHIKSFTLDPYKTIEQQLDVFFDKEEALQSGFQDVVVLHHNNLNTFVPTALFDETSLGSYLQYNTKVFPTDYFDYDNLPQSDMNNIYVPYVAFNNYFLDVFGSFTFQHINTSLVQHFLAKSGNDAVTNLFVHVGATHFELVLTKQKKLLFFNSYEFQTKEDFIYYLLFVFEQLQLNPETQAVTFYGNISTESDLYQIAYRFIRHVSVADMQTLAQTLSVTYEELKQHYILLHA</sequence>
<keyword evidence="2" id="KW-1185">Reference proteome</keyword>
<dbReference type="RefSeq" id="WP_257498296.1">
    <property type="nucleotide sequence ID" value="NZ_CP102382.1"/>
</dbReference>
<dbReference type="Gene3D" id="3.30.420.250">
    <property type="match status" value="1"/>
</dbReference>
<organism evidence="1 2">
    <name type="scientific">Paenimyroides aestuarii</name>
    <dbReference type="NCBI Taxonomy" id="2968490"/>
    <lineage>
        <taxon>Bacteria</taxon>
        <taxon>Pseudomonadati</taxon>
        <taxon>Bacteroidota</taxon>
        <taxon>Flavobacteriia</taxon>
        <taxon>Flavobacteriales</taxon>
        <taxon>Flavobacteriaceae</taxon>
        <taxon>Paenimyroides</taxon>
    </lineage>
</organism>
<gene>
    <name evidence="1" type="ORF">NPX36_08440</name>
</gene>
<dbReference type="InterPro" id="IPR024213">
    <property type="entry name" value="DUF3822"/>
</dbReference>
<dbReference type="Gene3D" id="3.30.420.260">
    <property type="match status" value="1"/>
</dbReference>
<dbReference type="Proteomes" id="UP001317001">
    <property type="component" value="Chromosome"/>
</dbReference>
<name>A0ABY5NPB1_9FLAO</name>
<evidence type="ECO:0000313" key="2">
    <source>
        <dbReference type="Proteomes" id="UP001317001"/>
    </source>
</evidence>
<dbReference type="CDD" id="cd24013">
    <property type="entry name" value="ASKHA_ATPase_BT3980-like"/>
    <property type="match status" value="1"/>
</dbReference>
<dbReference type="EMBL" id="CP102382">
    <property type="protein sequence ID" value="UUV20395.1"/>
    <property type="molecule type" value="Genomic_DNA"/>
</dbReference>
<evidence type="ECO:0000313" key="1">
    <source>
        <dbReference type="EMBL" id="UUV20395.1"/>
    </source>
</evidence>